<accession>A0ABV4HTL0</accession>
<dbReference type="Proteomes" id="UP001566331">
    <property type="component" value="Unassembled WGS sequence"/>
</dbReference>
<comment type="caution">
    <text evidence="1">The sequence shown here is derived from an EMBL/GenBank/DDBJ whole genome shotgun (WGS) entry which is preliminary data.</text>
</comment>
<dbReference type="RefSeq" id="WP_370564210.1">
    <property type="nucleotide sequence ID" value="NZ_JBFWIB010000007.1"/>
</dbReference>
<gene>
    <name evidence="1" type="ORF">AB6713_10885</name>
</gene>
<evidence type="ECO:0000313" key="2">
    <source>
        <dbReference type="Proteomes" id="UP001566331"/>
    </source>
</evidence>
<evidence type="ECO:0000313" key="1">
    <source>
        <dbReference type="EMBL" id="MEZ0475116.1"/>
    </source>
</evidence>
<sequence length="157" mass="16665">MLAATVLLLAGCAAADAPSSVEGVYAMPDPALAELRVVALPERAGMYRVEVHGAGDPGDGAATGADCYAVAEGRLEGDRLRAGFVPFESVDLGFEARELAERPRALELAFDGEEATLSGDFDYCPLRTVLDGRYLRPAAPQLLTDCPPLPRACWNRE</sequence>
<reference evidence="1 2" key="1">
    <citation type="submission" date="2024-07" db="EMBL/GenBank/DDBJ databases">
        <title>Luteimonas salilacus sp. nov., isolated from the shore soil of Salt Lake in Tibet of China.</title>
        <authorList>
            <person name="Zhang X."/>
            <person name="Li A."/>
        </authorList>
    </citation>
    <scope>NUCLEOTIDE SEQUENCE [LARGE SCALE GENOMIC DNA]</scope>
    <source>
        <strain evidence="1 2">B3-2-R+30</strain>
    </source>
</reference>
<proteinExistence type="predicted"/>
<name>A0ABV4HTL0_9GAMM</name>
<organism evidence="1 2">
    <name type="scientific">Luteimonas salinilitoris</name>
    <dbReference type="NCBI Taxonomy" id="3237697"/>
    <lineage>
        <taxon>Bacteria</taxon>
        <taxon>Pseudomonadati</taxon>
        <taxon>Pseudomonadota</taxon>
        <taxon>Gammaproteobacteria</taxon>
        <taxon>Lysobacterales</taxon>
        <taxon>Lysobacteraceae</taxon>
        <taxon>Luteimonas</taxon>
    </lineage>
</organism>
<keyword evidence="2" id="KW-1185">Reference proteome</keyword>
<evidence type="ECO:0008006" key="3">
    <source>
        <dbReference type="Google" id="ProtNLM"/>
    </source>
</evidence>
<protein>
    <recommendedName>
        <fullName evidence="3">Lipoprotein</fullName>
    </recommendedName>
</protein>
<dbReference type="EMBL" id="JBFWIC010000013">
    <property type="protein sequence ID" value="MEZ0475116.1"/>
    <property type="molecule type" value="Genomic_DNA"/>
</dbReference>